<accession>A0A165G9L3</accession>
<evidence type="ECO:0000256" key="2">
    <source>
        <dbReference type="ARBA" id="ARBA00022679"/>
    </source>
</evidence>
<keyword evidence="2" id="KW-0808">Transferase</keyword>
<dbReference type="InterPro" id="IPR029063">
    <property type="entry name" value="SAM-dependent_MTases_sf"/>
</dbReference>
<evidence type="ECO:0000256" key="1">
    <source>
        <dbReference type="ARBA" id="ARBA00005179"/>
    </source>
</evidence>
<dbReference type="InterPro" id="IPR051654">
    <property type="entry name" value="Meroterpenoid_MTases"/>
</dbReference>
<keyword evidence="3" id="KW-0949">S-adenosyl-L-methionine</keyword>
<name>A0A165G9L3_9BASI</name>
<gene>
    <name evidence="5" type="ORF">CALCODRAFT_482938</name>
</gene>
<dbReference type="EMBL" id="KV423959">
    <property type="protein sequence ID" value="KZT57779.1"/>
    <property type="molecule type" value="Genomic_DNA"/>
</dbReference>
<evidence type="ECO:0008006" key="7">
    <source>
        <dbReference type="Google" id="ProtNLM"/>
    </source>
</evidence>
<reference evidence="5 6" key="1">
    <citation type="journal article" date="2016" name="Mol. Biol. Evol.">
        <title>Comparative Genomics of Early-Diverging Mushroom-Forming Fungi Provides Insights into the Origins of Lignocellulose Decay Capabilities.</title>
        <authorList>
            <person name="Nagy L.G."/>
            <person name="Riley R."/>
            <person name="Tritt A."/>
            <person name="Adam C."/>
            <person name="Daum C."/>
            <person name="Floudas D."/>
            <person name="Sun H."/>
            <person name="Yadav J.S."/>
            <person name="Pangilinan J."/>
            <person name="Larsson K.H."/>
            <person name="Matsuura K."/>
            <person name="Barry K."/>
            <person name="Labutti K."/>
            <person name="Kuo R."/>
            <person name="Ohm R.A."/>
            <person name="Bhattacharya S.S."/>
            <person name="Shirouzu T."/>
            <person name="Yoshinaga Y."/>
            <person name="Martin F.M."/>
            <person name="Grigoriev I.V."/>
            <person name="Hibbett D.S."/>
        </authorList>
    </citation>
    <scope>NUCLEOTIDE SEQUENCE [LARGE SCALE GENOMIC DNA]</scope>
    <source>
        <strain evidence="5 6">HHB12733</strain>
    </source>
</reference>
<protein>
    <recommendedName>
        <fullName evidence="7">Methyltransferase domain-containing protein</fullName>
    </recommendedName>
</protein>
<evidence type="ECO:0000313" key="6">
    <source>
        <dbReference type="Proteomes" id="UP000076842"/>
    </source>
</evidence>
<evidence type="ECO:0000313" key="5">
    <source>
        <dbReference type="EMBL" id="KZT57779.1"/>
    </source>
</evidence>
<dbReference type="InParanoid" id="A0A165G9L3"/>
<evidence type="ECO:0000256" key="3">
    <source>
        <dbReference type="ARBA" id="ARBA00022691"/>
    </source>
</evidence>
<comment type="similarity">
    <text evidence="4">Belongs to the class I-like SAM-binding methyltransferase superfamily.</text>
</comment>
<dbReference type="SUPFAM" id="SSF53335">
    <property type="entry name" value="S-adenosyl-L-methionine-dependent methyltransferases"/>
    <property type="match status" value="1"/>
</dbReference>
<evidence type="ECO:0000256" key="4">
    <source>
        <dbReference type="ARBA" id="ARBA00038314"/>
    </source>
</evidence>
<comment type="pathway">
    <text evidence="1">Secondary metabolite biosynthesis.</text>
</comment>
<dbReference type="OrthoDB" id="2094832at2759"/>
<dbReference type="Proteomes" id="UP000076842">
    <property type="component" value="Unassembled WGS sequence"/>
</dbReference>
<dbReference type="PANTHER" id="PTHR35897:SF1">
    <property type="entry name" value="METHYLTRANSFERASE AUSD"/>
    <property type="match status" value="1"/>
</dbReference>
<dbReference type="Gene3D" id="3.40.50.150">
    <property type="entry name" value="Vaccinia Virus protein VP39"/>
    <property type="match status" value="1"/>
</dbReference>
<dbReference type="GO" id="GO:0016740">
    <property type="term" value="F:transferase activity"/>
    <property type="evidence" value="ECO:0007669"/>
    <property type="project" value="UniProtKB-KW"/>
</dbReference>
<organism evidence="5 6">
    <name type="scientific">Calocera cornea HHB12733</name>
    <dbReference type="NCBI Taxonomy" id="1353952"/>
    <lineage>
        <taxon>Eukaryota</taxon>
        <taxon>Fungi</taxon>
        <taxon>Dikarya</taxon>
        <taxon>Basidiomycota</taxon>
        <taxon>Agaricomycotina</taxon>
        <taxon>Dacrymycetes</taxon>
        <taxon>Dacrymycetales</taxon>
        <taxon>Dacrymycetaceae</taxon>
        <taxon>Calocera</taxon>
    </lineage>
</organism>
<sequence length="299" mass="33574">MSDPQITHELPTPPIAAPPLDRSLWKPNAVELAFLHEAISEDDEVVKARMFEVQEKSYKDYPYPCIRAFHFVSLMMRENAVYEDVLKRGKAGDSYLLDLGCMMGTDLRNLVRDGYPAQKLIGCDLRDNYIKAGYELYRDEATCGIKFLTGDMFDIVPGSPAQGTEETRSGALDLGKVKQLNDLRGQLSFIYTGALFHLFDEPTQRAIALRLCTLWKRAPGGVIFGRHQGRKEEGLIPDHMGRLRYAHSPSSWGRMWTEVVEQLEGEGSGESLRVRAQLGAAPSGVPSDSTMLYWSVERI</sequence>
<proteinExistence type="inferred from homology"/>
<keyword evidence="6" id="KW-1185">Reference proteome</keyword>
<dbReference type="PANTHER" id="PTHR35897">
    <property type="entry name" value="METHYLTRANSFERASE AUSD"/>
    <property type="match status" value="1"/>
</dbReference>
<dbReference type="STRING" id="1353952.A0A165G9L3"/>
<dbReference type="AlphaFoldDB" id="A0A165G9L3"/>